<evidence type="ECO:0008006" key="6">
    <source>
        <dbReference type="Google" id="ProtNLM"/>
    </source>
</evidence>
<feature type="region of interest" description="Disordered" evidence="1">
    <location>
        <begin position="1"/>
        <end position="97"/>
    </location>
</feature>
<feature type="compositionally biased region" description="Basic and acidic residues" evidence="1">
    <location>
        <begin position="305"/>
        <end position="325"/>
    </location>
</feature>
<dbReference type="OrthoDB" id="2305498at2759"/>
<keyword evidence="5" id="KW-1185">Reference proteome</keyword>
<dbReference type="InParanoid" id="C1E783"/>
<dbReference type="Proteomes" id="UP000002009">
    <property type="component" value="Chromosome 5"/>
</dbReference>
<dbReference type="SUPFAM" id="SSF46600">
    <property type="entry name" value="C-terminal UvrC-binding domain of UvrB"/>
    <property type="match status" value="1"/>
</dbReference>
<organism evidence="4 5">
    <name type="scientific">Micromonas commoda (strain RCC299 / NOUM17 / CCMP2709)</name>
    <name type="common">Picoplanktonic green alga</name>
    <dbReference type="NCBI Taxonomy" id="296587"/>
    <lineage>
        <taxon>Eukaryota</taxon>
        <taxon>Viridiplantae</taxon>
        <taxon>Chlorophyta</taxon>
        <taxon>Mamiellophyceae</taxon>
        <taxon>Mamiellales</taxon>
        <taxon>Mamiellaceae</taxon>
        <taxon>Micromonas</taxon>
    </lineage>
</organism>
<dbReference type="RefSeq" id="XP_002502304.1">
    <property type="nucleotide sequence ID" value="XM_002502258.1"/>
</dbReference>
<feature type="domain" description="ApaG" evidence="3">
    <location>
        <begin position="173"/>
        <end position="358"/>
    </location>
</feature>
<dbReference type="AlphaFoldDB" id="C1E783"/>
<feature type="region of interest" description="Disordered" evidence="1">
    <location>
        <begin position="283"/>
        <end position="336"/>
    </location>
</feature>
<name>C1E783_MICCC</name>
<dbReference type="InterPro" id="IPR007474">
    <property type="entry name" value="ApaG_domain"/>
</dbReference>
<dbReference type="STRING" id="296587.C1E783"/>
<dbReference type="PROSITE" id="PS51087">
    <property type="entry name" value="APAG"/>
    <property type="match status" value="1"/>
</dbReference>
<protein>
    <recommendedName>
        <fullName evidence="6">ApaG domain-containing protein</fullName>
    </recommendedName>
</protein>
<evidence type="ECO:0000313" key="5">
    <source>
        <dbReference type="Proteomes" id="UP000002009"/>
    </source>
</evidence>
<dbReference type="SUPFAM" id="SSF110069">
    <property type="entry name" value="ApaG-like"/>
    <property type="match status" value="1"/>
</dbReference>
<accession>C1E783</accession>
<reference evidence="4 5" key="1">
    <citation type="journal article" date="2009" name="Science">
        <title>Green evolution and dynamic adaptations revealed by genomes of the marine picoeukaryotes Micromonas.</title>
        <authorList>
            <person name="Worden A.Z."/>
            <person name="Lee J.H."/>
            <person name="Mock T."/>
            <person name="Rouze P."/>
            <person name="Simmons M.P."/>
            <person name="Aerts A.L."/>
            <person name="Allen A.E."/>
            <person name="Cuvelier M.L."/>
            <person name="Derelle E."/>
            <person name="Everett M.V."/>
            <person name="Foulon E."/>
            <person name="Grimwood J."/>
            <person name="Gundlach H."/>
            <person name="Henrissat B."/>
            <person name="Napoli C."/>
            <person name="McDonald S.M."/>
            <person name="Parker M.S."/>
            <person name="Rombauts S."/>
            <person name="Salamov A."/>
            <person name="Von Dassow P."/>
            <person name="Badger J.H."/>
            <person name="Coutinho P.M."/>
            <person name="Demir E."/>
            <person name="Dubchak I."/>
            <person name="Gentemann C."/>
            <person name="Eikrem W."/>
            <person name="Gready J.E."/>
            <person name="John U."/>
            <person name="Lanier W."/>
            <person name="Lindquist E.A."/>
            <person name="Lucas S."/>
            <person name="Mayer K.F."/>
            <person name="Moreau H."/>
            <person name="Not F."/>
            <person name="Otillar R."/>
            <person name="Panaud O."/>
            <person name="Pangilinan J."/>
            <person name="Paulsen I."/>
            <person name="Piegu B."/>
            <person name="Poliakov A."/>
            <person name="Robbens S."/>
            <person name="Schmutz J."/>
            <person name="Toulza E."/>
            <person name="Wyss T."/>
            <person name="Zelensky A."/>
            <person name="Zhou K."/>
            <person name="Armbrust E.V."/>
            <person name="Bhattacharya D."/>
            <person name="Goodenough U.W."/>
            <person name="Van de Peer Y."/>
            <person name="Grigoriev I.V."/>
        </authorList>
    </citation>
    <scope>NUCLEOTIDE SEQUENCE [LARGE SCALE GENOMIC DNA]</scope>
    <source>
        <strain evidence="5">RCC299 / NOUM17</strain>
    </source>
</reference>
<dbReference type="Gene3D" id="2.60.40.1470">
    <property type="entry name" value="ApaG domain"/>
    <property type="match status" value="1"/>
</dbReference>
<dbReference type="PROSITE" id="PS50151">
    <property type="entry name" value="UVR"/>
    <property type="match status" value="1"/>
</dbReference>
<feature type="domain" description="UVR" evidence="2">
    <location>
        <begin position="90"/>
        <end position="125"/>
    </location>
</feature>
<dbReference type="PANTHER" id="PTHR47191:SF2">
    <property type="entry name" value="OS05G0170800 PROTEIN"/>
    <property type="match status" value="1"/>
</dbReference>
<evidence type="ECO:0000259" key="3">
    <source>
        <dbReference type="PROSITE" id="PS51087"/>
    </source>
</evidence>
<dbReference type="Pfam" id="PF02151">
    <property type="entry name" value="UVR"/>
    <property type="match status" value="2"/>
</dbReference>
<dbReference type="PANTHER" id="PTHR47191">
    <property type="entry name" value="OS05G0170800 PROTEIN"/>
    <property type="match status" value="1"/>
</dbReference>
<sequence>MSTARALASPPARSLAPRASTRRRDARARLVRGRSLKLPRGPKLPRLGPAAGVAAAAAAASDDDAASSVAETSDEEADADRRRREAEDRANLQDRLRTSMEAAARAEDFQLAARLRDELNEALERDEHHVAKRQLATAIDEERFEDAARLRDLVASLEPPPPPPAVKVPCHSDVTTEGVNVRVMSTYVASRSRPESGQYFFAYTVRVTNRTAKIVQLRRRRWIITDGEGRVEEVAGPGVVGQQPVLLPGQTFEYASACPLRTRVGTMEGTYTFAWLVATPAAELEDGDGEDGDGEDGAGEDGEEGKDGEKEEEEAPRKEDARDMDEFSTALTFLREGEQSEFEVEIGLFGLDADVGASTQ</sequence>
<feature type="compositionally biased region" description="Low complexity" evidence="1">
    <location>
        <begin position="38"/>
        <end position="71"/>
    </location>
</feature>
<gene>
    <name evidence="4" type="ORF">MICPUN_108345</name>
</gene>
<feature type="compositionally biased region" description="Low complexity" evidence="1">
    <location>
        <begin position="1"/>
        <end position="19"/>
    </location>
</feature>
<dbReference type="InterPro" id="IPR001943">
    <property type="entry name" value="UVR_dom"/>
</dbReference>
<feature type="compositionally biased region" description="Acidic residues" evidence="1">
    <location>
        <begin position="283"/>
        <end position="304"/>
    </location>
</feature>
<dbReference type="InterPro" id="IPR050718">
    <property type="entry name" value="ApaG-like"/>
</dbReference>
<dbReference type="eggNOG" id="KOG4408">
    <property type="taxonomic scope" value="Eukaryota"/>
</dbReference>
<dbReference type="GeneID" id="8243963"/>
<proteinExistence type="predicted"/>
<feature type="compositionally biased region" description="Basic residues" evidence="1">
    <location>
        <begin position="20"/>
        <end position="37"/>
    </location>
</feature>
<evidence type="ECO:0000313" key="4">
    <source>
        <dbReference type="EMBL" id="ACO63562.1"/>
    </source>
</evidence>
<dbReference type="KEGG" id="mis:MICPUN_108345"/>
<feature type="compositionally biased region" description="Basic and acidic residues" evidence="1">
    <location>
        <begin position="79"/>
        <end position="97"/>
    </location>
</feature>
<dbReference type="NCBIfam" id="NF003967">
    <property type="entry name" value="PRK05461.1"/>
    <property type="match status" value="1"/>
</dbReference>
<dbReference type="InterPro" id="IPR036876">
    <property type="entry name" value="UVR_dom_sf"/>
</dbReference>
<evidence type="ECO:0000259" key="2">
    <source>
        <dbReference type="PROSITE" id="PS50151"/>
    </source>
</evidence>
<evidence type="ECO:0000256" key="1">
    <source>
        <dbReference type="SAM" id="MobiDB-lite"/>
    </source>
</evidence>
<dbReference type="OMA" id="YASACPL"/>
<dbReference type="Pfam" id="PF04379">
    <property type="entry name" value="DUF525"/>
    <property type="match status" value="1"/>
</dbReference>
<dbReference type="InterPro" id="IPR036767">
    <property type="entry name" value="ApaG_sf"/>
</dbReference>
<dbReference type="EMBL" id="CP001326">
    <property type="protein sequence ID" value="ACO63562.1"/>
    <property type="molecule type" value="Genomic_DNA"/>
</dbReference>